<evidence type="ECO:0000313" key="2">
    <source>
        <dbReference type="EMBL" id="PUE54238.1"/>
    </source>
</evidence>
<protein>
    <recommendedName>
        <fullName evidence="4">Chitin-binding type-2 domain-containing protein</fullName>
    </recommendedName>
</protein>
<evidence type="ECO:0000256" key="1">
    <source>
        <dbReference type="SAM" id="SignalP"/>
    </source>
</evidence>
<dbReference type="RefSeq" id="WP_108312207.1">
    <property type="nucleotide sequence ID" value="NZ_NESN01000002.1"/>
</dbReference>
<dbReference type="EMBL" id="NESN01000002">
    <property type="protein sequence ID" value="PUE54238.1"/>
    <property type="molecule type" value="Genomic_DNA"/>
</dbReference>
<reference evidence="2 3" key="1">
    <citation type="submission" date="2017-04" db="EMBL/GenBank/DDBJ databases">
        <title>Unexpected and diverse lifestyles within the genus Limnohabitans.</title>
        <authorList>
            <person name="Kasalicky V."/>
            <person name="Mehrshad M."/>
            <person name="Andrei S.-A."/>
            <person name="Salcher M."/>
            <person name="Kratochvilova H."/>
            <person name="Simek K."/>
            <person name="Ghai R."/>
        </authorList>
    </citation>
    <scope>NUCLEOTIDE SEQUENCE [LARGE SCALE GENOMIC DNA]</scope>
    <source>
        <strain evidence="2 3">II-B4</strain>
    </source>
</reference>
<gene>
    <name evidence="2" type="ORF">B9Z37_06705</name>
</gene>
<keyword evidence="1" id="KW-0732">Signal</keyword>
<evidence type="ECO:0008006" key="4">
    <source>
        <dbReference type="Google" id="ProtNLM"/>
    </source>
</evidence>
<comment type="caution">
    <text evidence="2">The sequence shown here is derived from an EMBL/GenBank/DDBJ whole genome shotgun (WGS) entry which is preliminary data.</text>
</comment>
<keyword evidence="3" id="KW-1185">Reference proteome</keyword>
<dbReference type="AlphaFoldDB" id="A0A315EBI8"/>
<sequence length="118" mass="12544">MKKILGTLIIALSASAISTHALADGPRGYQQRQFTGHQHRSSDWLGPLIVLGIAGAAISAAANQPSYSPPPQVTYVSPPVTYVPPPPPASASYYCSSVGQFYPNTSYCPEGWQLVTVR</sequence>
<name>A0A315EBI8_9BURK</name>
<accession>A0A315EBI8</accession>
<evidence type="ECO:0000313" key="3">
    <source>
        <dbReference type="Proteomes" id="UP000250790"/>
    </source>
</evidence>
<feature type="signal peptide" evidence="1">
    <location>
        <begin position="1"/>
        <end position="23"/>
    </location>
</feature>
<dbReference type="Proteomes" id="UP000250790">
    <property type="component" value="Unassembled WGS sequence"/>
</dbReference>
<proteinExistence type="predicted"/>
<dbReference type="OrthoDB" id="8909943at2"/>
<feature type="chain" id="PRO_5016332495" description="Chitin-binding type-2 domain-containing protein" evidence="1">
    <location>
        <begin position="24"/>
        <end position="118"/>
    </location>
</feature>
<organism evidence="2 3">
    <name type="scientific">Limnohabitans parvus II-B4</name>
    <dbReference type="NCBI Taxonomy" id="1293052"/>
    <lineage>
        <taxon>Bacteria</taxon>
        <taxon>Pseudomonadati</taxon>
        <taxon>Pseudomonadota</taxon>
        <taxon>Betaproteobacteria</taxon>
        <taxon>Burkholderiales</taxon>
        <taxon>Comamonadaceae</taxon>
        <taxon>Limnohabitans</taxon>
    </lineage>
</organism>